<keyword evidence="3" id="KW-0217">Developmental protein</keyword>
<dbReference type="InterPro" id="IPR046328">
    <property type="entry name" value="ETS_fam"/>
</dbReference>
<comment type="caution">
    <text evidence="9">The sequence shown here is derived from an EMBL/GenBank/DDBJ whole genome shotgun (WGS) entry which is preliminary data.</text>
</comment>
<dbReference type="GO" id="GO:0030154">
    <property type="term" value="P:cell differentiation"/>
    <property type="evidence" value="ECO:0007669"/>
    <property type="project" value="TreeGrafter"/>
</dbReference>
<protein>
    <submittedName>
        <fullName evidence="9">DgyrCDS3580</fullName>
    </submittedName>
</protein>
<comment type="similarity">
    <text evidence="2 6">Belongs to the ETS family.</text>
</comment>
<dbReference type="EMBL" id="CAJFCJ010000005">
    <property type="protein sequence ID" value="CAD5114450.1"/>
    <property type="molecule type" value="Genomic_DNA"/>
</dbReference>
<dbReference type="GO" id="GO:0043565">
    <property type="term" value="F:sequence-specific DNA binding"/>
    <property type="evidence" value="ECO:0007669"/>
    <property type="project" value="InterPro"/>
</dbReference>
<dbReference type="OrthoDB" id="8196042at2759"/>
<evidence type="ECO:0000256" key="3">
    <source>
        <dbReference type="ARBA" id="ARBA00022473"/>
    </source>
</evidence>
<evidence type="ECO:0000259" key="8">
    <source>
        <dbReference type="PROSITE" id="PS50061"/>
    </source>
</evidence>
<dbReference type="PANTHER" id="PTHR11849:SF191">
    <property type="entry name" value="ECDYSONE-INDUCED PROTEIN 74EF ISOFORM B"/>
    <property type="match status" value="1"/>
</dbReference>
<dbReference type="PRINTS" id="PR00454">
    <property type="entry name" value="ETSDOMAIN"/>
</dbReference>
<dbReference type="PROSITE" id="PS50061">
    <property type="entry name" value="ETS_DOMAIN_3"/>
    <property type="match status" value="1"/>
</dbReference>
<dbReference type="GO" id="GO:0040034">
    <property type="term" value="P:regulation of development, heterochronic"/>
    <property type="evidence" value="ECO:0007669"/>
    <property type="project" value="UniProtKB-ARBA"/>
</dbReference>
<dbReference type="Gene3D" id="1.10.10.10">
    <property type="entry name" value="Winged helix-like DNA-binding domain superfamily/Winged helix DNA-binding domain"/>
    <property type="match status" value="1"/>
</dbReference>
<evidence type="ECO:0000313" key="10">
    <source>
        <dbReference type="Proteomes" id="UP000549394"/>
    </source>
</evidence>
<evidence type="ECO:0000256" key="2">
    <source>
        <dbReference type="ARBA" id="ARBA00005562"/>
    </source>
</evidence>
<dbReference type="InterPro" id="IPR000418">
    <property type="entry name" value="Ets_dom"/>
</dbReference>
<sequence length="285" mass="32587">MDSYASSFESPIRTLFNGLLEGIDNEQISPITSNFLNEESSNFNDNHYCLTQVTSSFSDLVSLSKDWSDYTNVEWKLKDYSDDEDLSECVQPSEVTPPSESKRCPKTRRGRKKNKSDLDAAFHPPSPADSGVSVSDPELQDLNLTNNYNDFCSTPNPPYATNEQQTPVKRGRKTATTYTPKRKRESSTTYLWEFLLKLLQSPQYCPRFIKWTDRANGTFKLVDSKAVSRLWGLHKNKPSMNYETMGRALRYYYARGILNKVDGQRLVYQFATVPTDIVEIDCTNV</sequence>
<comment type="subcellular location">
    <subcellularLocation>
        <location evidence="1 6">Nucleus</location>
    </subcellularLocation>
</comment>
<dbReference type="Pfam" id="PF00178">
    <property type="entry name" value="Ets"/>
    <property type="match status" value="1"/>
</dbReference>
<feature type="compositionally biased region" description="Polar residues" evidence="7">
    <location>
        <begin position="155"/>
        <end position="167"/>
    </location>
</feature>
<evidence type="ECO:0000256" key="5">
    <source>
        <dbReference type="ARBA" id="ARBA00023242"/>
    </source>
</evidence>
<accession>A0A7I8VGD1</accession>
<dbReference type="SMART" id="SM00413">
    <property type="entry name" value="ETS"/>
    <property type="match status" value="1"/>
</dbReference>
<dbReference type="PROSITE" id="PS00345">
    <property type="entry name" value="ETS_DOMAIN_1"/>
    <property type="match status" value="1"/>
</dbReference>
<feature type="compositionally biased region" description="Basic residues" evidence="7">
    <location>
        <begin position="104"/>
        <end position="114"/>
    </location>
</feature>
<dbReference type="Proteomes" id="UP000549394">
    <property type="component" value="Unassembled WGS sequence"/>
</dbReference>
<dbReference type="PANTHER" id="PTHR11849">
    <property type="entry name" value="ETS"/>
    <property type="match status" value="1"/>
</dbReference>
<feature type="domain" description="ETS" evidence="8">
    <location>
        <begin position="189"/>
        <end position="271"/>
    </location>
</feature>
<evidence type="ECO:0000256" key="6">
    <source>
        <dbReference type="RuleBase" id="RU004019"/>
    </source>
</evidence>
<feature type="region of interest" description="Disordered" evidence="7">
    <location>
        <begin position="155"/>
        <end position="182"/>
    </location>
</feature>
<evidence type="ECO:0000256" key="4">
    <source>
        <dbReference type="ARBA" id="ARBA00023125"/>
    </source>
</evidence>
<dbReference type="GO" id="GO:0000981">
    <property type="term" value="F:DNA-binding transcription factor activity, RNA polymerase II-specific"/>
    <property type="evidence" value="ECO:0007669"/>
    <property type="project" value="TreeGrafter"/>
</dbReference>
<keyword evidence="5 6" id="KW-0539">Nucleus</keyword>
<dbReference type="InterPro" id="IPR036388">
    <property type="entry name" value="WH-like_DNA-bd_sf"/>
</dbReference>
<dbReference type="GO" id="GO:0005634">
    <property type="term" value="C:nucleus"/>
    <property type="evidence" value="ECO:0007669"/>
    <property type="project" value="UniProtKB-SubCell"/>
</dbReference>
<keyword evidence="10" id="KW-1185">Reference proteome</keyword>
<organism evidence="9 10">
    <name type="scientific">Dimorphilus gyrociliatus</name>
    <dbReference type="NCBI Taxonomy" id="2664684"/>
    <lineage>
        <taxon>Eukaryota</taxon>
        <taxon>Metazoa</taxon>
        <taxon>Spiralia</taxon>
        <taxon>Lophotrochozoa</taxon>
        <taxon>Annelida</taxon>
        <taxon>Polychaeta</taxon>
        <taxon>Polychaeta incertae sedis</taxon>
        <taxon>Dinophilidae</taxon>
        <taxon>Dimorphilus</taxon>
    </lineage>
</organism>
<proteinExistence type="inferred from homology"/>
<dbReference type="InterPro" id="IPR036390">
    <property type="entry name" value="WH_DNA-bd_sf"/>
</dbReference>
<evidence type="ECO:0000256" key="7">
    <source>
        <dbReference type="SAM" id="MobiDB-lite"/>
    </source>
</evidence>
<dbReference type="PROSITE" id="PS00346">
    <property type="entry name" value="ETS_DOMAIN_2"/>
    <property type="match status" value="1"/>
</dbReference>
<keyword evidence="4 6" id="KW-0238">DNA-binding</keyword>
<evidence type="ECO:0000256" key="1">
    <source>
        <dbReference type="ARBA" id="ARBA00004123"/>
    </source>
</evidence>
<dbReference type="AlphaFoldDB" id="A0A7I8VGD1"/>
<reference evidence="9 10" key="1">
    <citation type="submission" date="2020-08" db="EMBL/GenBank/DDBJ databases">
        <authorList>
            <person name="Hejnol A."/>
        </authorList>
    </citation>
    <scope>NUCLEOTIDE SEQUENCE [LARGE SCALE GENOMIC DNA]</scope>
</reference>
<evidence type="ECO:0000313" key="9">
    <source>
        <dbReference type="EMBL" id="CAD5114450.1"/>
    </source>
</evidence>
<gene>
    <name evidence="9" type="ORF">DGYR_LOCUS3290</name>
</gene>
<dbReference type="FunFam" id="1.10.10.10:FF:000411">
    <property type="entry name" value="Ecdysone-induced protein 74EF isoform A"/>
    <property type="match status" value="1"/>
</dbReference>
<dbReference type="SUPFAM" id="SSF46785">
    <property type="entry name" value="Winged helix' DNA-binding domain"/>
    <property type="match status" value="1"/>
</dbReference>
<name>A0A7I8VGD1_9ANNE</name>
<feature type="region of interest" description="Disordered" evidence="7">
    <location>
        <begin position="88"/>
        <end position="138"/>
    </location>
</feature>